<keyword evidence="5" id="KW-0472">Membrane</keyword>
<evidence type="ECO:0000256" key="2">
    <source>
        <dbReference type="ARBA" id="ARBA00022692"/>
    </source>
</evidence>
<evidence type="ECO:0000259" key="8">
    <source>
        <dbReference type="Pfam" id="PF21114"/>
    </source>
</evidence>
<keyword evidence="2" id="KW-0812">Transmembrane</keyword>
<dbReference type="EMBL" id="CAQQ02089095">
    <property type="status" value="NOT_ANNOTATED_CDS"/>
    <property type="molecule type" value="Genomic_DNA"/>
</dbReference>
<feature type="domain" description="Discoidin" evidence="8">
    <location>
        <begin position="47"/>
        <end position="90"/>
    </location>
</feature>
<protein>
    <recommendedName>
        <fullName evidence="8">Discoidin domain-containing protein</fullName>
    </recommendedName>
</protein>
<name>T1GS56_MEGSC</name>
<keyword evidence="10" id="KW-1185">Reference proteome</keyword>
<dbReference type="Pfam" id="PF21114">
    <property type="entry name" value="DDR1-2_DS-like"/>
    <property type="match status" value="2"/>
</dbReference>
<dbReference type="InterPro" id="IPR048525">
    <property type="entry name" value="DDR1-2_DS-like"/>
</dbReference>
<feature type="domain" description="Discoidin" evidence="8">
    <location>
        <begin position="1"/>
        <end position="44"/>
    </location>
</feature>
<evidence type="ECO:0000256" key="4">
    <source>
        <dbReference type="ARBA" id="ARBA00022989"/>
    </source>
</evidence>
<dbReference type="EMBL" id="CAQQ02089096">
    <property type="status" value="NOT_ANNOTATED_CDS"/>
    <property type="molecule type" value="Genomic_DNA"/>
</dbReference>
<reference evidence="10" key="1">
    <citation type="submission" date="2013-02" db="EMBL/GenBank/DDBJ databases">
        <authorList>
            <person name="Hughes D."/>
        </authorList>
    </citation>
    <scope>NUCLEOTIDE SEQUENCE</scope>
    <source>
        <strain>Durham</strain>
        <strain evidence="10">NC isolate 2 -- Noor lab</strain>
    </source>
</reference>
<evidence type="ECO:0000313" key="10">
    <source>
        <dbReference type="Proteomes" id="UP000015102"/>
    </source>
</evidence>
<keyword evidence="6" id="KW-1015">Disulfide bond</keyword>
<dbReference type="Gene3D" id="3.30.200.20">
    <property type="entry name" value="Phosphorylase Kinase, domain 1"/>
    <property type="match status" value="1"/>
</dbReference>
<keyword evidence="4" id="KW-1133">Transmembrane helix</keyword>
<dbReference type="Proteomes" id="UP000015102">
    <property type="component" value="Unassembled WGS sequence"/>
</dbReference>
<dbReference type="HOGENOM" id="CLU_1210989_0_0_1"/>
<evidence type="ECO:0000256" key="3">
    <source>
        <dbReference type="ARBA" id="ARBA00022729"/>
    </source>
</evidence>
<dbReference type="AlphaFoldDB" id="T1GS56"/>
<evidence type="ECO:0000256" key="1">
    <source>
        <dbReference type="ARBA" id="ARBA00004479"/>
    </source>
</evidence>
<dbReference type="Gene3D" id="2.60.120.1190">
    <property type="match status" value="2"/>
</dbReference>
<organism evidence="9 10">
    <name type="scientific">Megaselia scalaris</name>
    <name type="common">Humpbacked fly</name>
    <name type="synonym">Phora scalaris</name>
    <dbReference type="NCBI Taxonomy" id="36166"/>
    <lineage>
        <taxon>Eukaryota</taxon>
        <taxon>Metazoa</taxon>
        <taxon>Ecdysozoa</taxon>
        <taxon>Arthropoda</taxon>
        <taxon>Hexapoda</taxon>
        <taxon>Insecta</taxon>
        <taxon>Pterygota</taxon>
        <taxon>Neoptera</taxon>
        <taxon>Endopterygota</taxon>
        <taxon>Diptera</taxon>
        <taxon>Brachycera</taxon>
        <taxon>Muscomorpha</taxon>
        <taxon>Platypezoidea</taxon>
        <taxon>Phoridae</taxon>
        <taxon>Megaseliini</taxon>
        <taxon>Megaselia</taxon>
    </lineage>
</organism>
<dbReference type="EnsemblMetazoa" id="MESCA006504-RA">
    <property type="protein sequence ID" value="MESCA006504-PA"/>
    <property type="gene ID" value="MESCA006504"/>
</dbReference>
<evidence type="ECO:0000256" key="6">
    <source>
        <dbReference type="ARBA" id="ARBA00023157"/>
    </source>
</evidence>
<proteinExistence type="predicted"/>
<accession>T1GS56</accession>
<reference evidence="9" key="2">
    <citation type="submission" date="2015-06" db="UniProtKB">
        <authorList>
            <consortium name="EnsemblMetazoa"/>
        </authorList>
    </citation>
    <scope>IDENTIFICATION</scope>
</reference>
<dbReference type="GO" id="GO:0016020">
    <property type="term" value="C:membrane"/>
    <property type="evidence" value="ECO:0007669"/>
    <property type="project" value="UniProtKB-SubCell"/>
</dbReference>
<comment type="subcellular location">
    <subcellularLocation>
        <location evidence="1">Membrane</location>
        <topology evidence="1">Single-pass type I membrane protein</topology>
    </subcellularLocation>
</comment>
<keyword evidence="7" id="KW-0325">Glycoprotein</keyword>
<keyword evidence="3" id="KW-0732">Signal</keyword>
<evidence type="ECO:0000256" key="7">
    <source>
        <dbReference type="ARBA" id="ARBA00023180"/>
    </source>
</evidence>
<evidence type="ECO:0000256" key="5">
    <source>
        <dbReference type="ARBA" id="ARBA00023136"/>
    </source>
</evidence>
<sequence>MPDTILDQARDVTIKLHNRIGKYLQIYLYFAKRWIMISEITFISGVQRGLEIDLSDKTYDGFLEGDKLVNGLGQLVDGQRGKDNFRTDIHGFGKDYTDVPDIVCQDYAVPNMQNYIPKLSSSNSNSKIKSTNLSQFKTLSTIMAPNCEKYFDSNGSHGDNIDRLRSYTLNNSSTGTINSSKTIPISSYKLGNLNEIIEFPRQSLVIVEKLGSGDFGELHLCETKGVKYV</sequence>
<evidence type="ECO:0000313" key="9">
    <source>
        <dbReference type="EnsemblMetazoa" id="MESCA006504-PA"/>
    </source>
</evidence>